<evidence type="ECO:0000313" key="1">
    <source>
        <dbReference type="EMBL" id="SFB72265.1"/>
    </source>
</evidence>
<sequence length="185" mass="21843">MSTFITAILYKKNEINEDALFNYFKHLPNNLQFTDSVAKQHFVHTVISPEVSAIFHFVNGYSSRAKCFGLQCELFQQENLLFLIKDELLQHQSELCIYSHLYCDMDGFEENTKLTEKGFEIRQVMDGEYMKIYKEDEKPTETLMLKSPAQRKKYPVDCILEELRITEKEIIDALYRIEKEGKYLV</sequence>
<dbReference type="RefSeq" id="WP_091505678.1">
    <property type="nucleotide sequence ID" value="NZ_FOLE01000001.1"/>
</dbReference>
<evidence type="ECO:0000313" key="2">
    <source>
        <dbReference type="Proteomes" id="UP000199514"/>
    </source>
</evidence>
<organism evidence="1 2">
    <name type="scientific">Flexibacter flexilis DSM 6793</name>
    <dbReference type="NCBI Taxonomy" id="927664"/>
    <lineage>
        <taxon>Bacteria</taxon>
        <taxon>Pseudomonadati</taxon>
        <taxon>Bacteroidota</taxon>
        <taxon>Cytophagia</taxon>
        <taxon>Cytophagales</taxon>
        <taxon>Flexibacteraceae</taxon>
        <taxon>Flexibacter</taxon>
    </lineage>
</organism>
<name>A0A1I1DBC9_9BACT</name>
<dbReference type="STRING" id="927664.SAMN05421780_101102"/>
<accession>A0A1I1DBC9</accession>
<protein>
    <submittedName>
        <fullName evidence="1">Uncharacterized protein</fullName>
    </submittedName>
</protein>
<dbReference type="Proteomes" id="UP000199514">
    <property type="component" value="Unassembled WGS sequence"/>
</dbReference>
<gene>
    <name evidence="1" type="ORF">SAMN05421780_101102</name>
</gene>
<dbReference type="AlphaFoldDB" id="A0A1I1DBC9"/>
<proteinExistence type="predicted"/>
<reference evidence="1 2" key="1">
    <citation type="submission" date="2016-10" db="EMBL/GenBank/DDBJ databases">
        <authorList>
            <person name="de Groot N.N."/>
        </authorList>
    </citation>
    <scope>NUCLEOTIDE SEQUENCE [LARGE SCALE GENOMIC DNA]</scope>
    <source>
        <strain evidence="1 2">DSM 6793</strain>
    </source>
</reference>
<dbReference type="EMBL" id="FOLE01000001">
    <property type="protein sequence ID" value="SFB72265.1"/>
    <property type="molecule type" value="Genomic_DNA"/>
</dbReference>
<keyword evidence="2" id="KW-1185">Reference proteome</keyword>